<evidence type="ECO:0000256" key="6">
    <source>
        <dbReference type="SAM" id="MobiDB-lite"/>
    </source>
</evidence>
<dbReference type="NCBIfam" id="TIGR03953">
    <property type="entry name" value="rplD_bact"/>
    <property type="match status" value="1"/>
</dbReference>
<evidence type="ECO:0000256" key="4">
    <source>
        <dbReference type="ARBA" id="ARBA00035244"/>
    </source>
</evidence>
<evidence type="ECO:0000256" key="3">
    <source>
        <dbReference type="ARBA" id="ARBA00023274"/>
    </source>
</evidence>
<dbReference type="AlphaFoldDB" id="A0A235BVV2"/>
<evidence type="ECO:0000313" key="7">
    <source>
        <dbReference type="EMBL" id="OYD16324.1"/>
    </source>
</evidence>
<dbReference type="InterPro" id="IPR013005">
    <property type="entry name" value="Ribosomal_uL4-like"/>
</dbReference>
<dbReference type="PANTHER" id="PTHR10746">
    <property type="entry name" value="50S RIBOSOMAL PROTEIN L4"/>
    <property type="match status" value="1"/>
</dbReference>
<dbReference type="GO" id="GO:0019843">
    <property type="term" value="F:rRNA binding"/>
    <property type="evidence" value="ECO:0007669"/>
    <property type="project" value="UniProtKB-UniRule"/>
</dbReference>
<comment type="caution">
    <text evidence="7">The sequence shown here is derived from an EMBL/GenBank/DDBJ whole genome shotgun (WGS) entry which is preliminary data.</text>
</comment>
<dbReference type="GO" id="GO:0003735">
    <property type="term" value="F:structural constituent of ribosome"/>
    <property type="evidence" value="ECO:0007669"/>
    <property type="project" value="InterPro"/>
</dbReference>
<protein>
    <recommendedName>
        <fullName evidence="4 5">Large ribosomal subunit protein uL4</fullName>
    </recommendedName>
</protein>
<dbReference type="Proteomes" id="UP000215559">
    <property type="component" value="Unassembled WGS sequence"/>
</dbReference>
<dbReference type="HAMAP" id="MF_01328_B">
    <property type="entry name" value="Ribosomal_uL4_B"/>
    <property type="match status" value="1"/>
</dbReference>
<feature type="region of interest" description="Disordered" evidence="6">
    <location>
        <begin position="42"/>
        <end position="74"/>
    </location>
</feature>
<comment type="function">
    <text evidence="5">One of the primary rRNA binding proteins, this protein initially binds near the 5'-end of the 23S rRNA. It is important during the early stages of 50S assembly. It makes multiple contacts with different domains of the 23S rRNA in the assembled 50S subunit and ribosome.</text>
</comment>
<dbReference type="SUPFAM" id="SSF52166">
    <property type="entry name" value="Ribosomal protein L4"/>
    <property type="match status" value="1"/>
</dbReference>
<keyword evidence="5" id="KW-0694">RNA-binding</keyword>
<evidence type="ECO:0000256" key="1">
    <source>
        <dbReference type="ARBA" id="ARBA00010528"/>
    </source>
</evidence>
<keyword evidence="2 5" id="KW-0689">Ribosomal protein</keyword>
<dbReference type="GO" id="GO:1990904">
    <property type="term" value="C:ribonucleoprotein complex"/>
    <property type="evidence" value="ECO:0007669"/>
    <property type="project" value="UniProtKB-KW"/>
</dbReference>
<evidence type="ECO:0000256" key="5">
    <source>
        <dbReference type="HAMAP-Rule" id="MF_01328"/>
    </source>
</evidence>
<comment type="similarity">
    <text evidence="1 5">Belongs to the universal ribosomal protein uL4 family.</text>
</comment>
<dbReference type="InterPro" id="IPR002136">
    <property type="entry name" value="Ribosomal_uL4"/>
</dbReference>
<keyword evidence="3 5" id="KW-0687">Ribonucleoprotein</keyword>
<comment type="subunit">
    <text evidence="5">Part of the 50S ribosomal subunit.</text>
</comment>
<gene>
    <name evidence="5" type="primary">rplD</name>
    <name evidence="7" type="ORF">CH330_03080</name>
</gene>
<reference evidence="7 8" key="1">
    <citation type="submission" date="2017-07" db="EMBL/GenBank/DDBJ databases">
        <title>Recovery of genomes from metagenomes via a dereplication, aggregation, and scoring strategy.</title>
        <authorList>
            <person name="Sieber C.M."/>
            <person name="Probst A.J."/>
            <person name="Sharrar A."/>
            <person name="Thomas B.C."/>
            <person name="Hess M."/>
            <person name="Tringe S.G."/>
            <person name="Banfield J.F."/>
        </authorList>
    </citation>
    <scope>NUCLEOTIDE SEQUENCE [LARGE SCALE GENOMIC DNA]</scope>
    <source>
        <strain evidence="7">JGI_Cruoil_03_51_56</strain>
    </source>
</reference>
<organism evidence="7 8">
    <name type="scientific">candidate division WOR-3 bacterium JGI_Cruoil_03_51_56</name>
    <dbReference type="NCBI Taxonomy" id="1973747"/>
    <lineage>
        <taxon>Bacteria</taxon>
        <taxon>Bacteria division WOR-3</taxon>
    </lineage>
</organism>
<comment type="function">
    <text evidence="5">Forms part of the polypeptide exit tunnel.</text>
</comment>
<sequence length="207" mass="22897">MDVLVAKGEVKRQVELPEAVFGQKGDSSLLWEAVRTFRVNQRQGTAKAKTRAEVSGTGKKPYQQKHTGRARHGSRRSPIFVGGGVCFGPRPRDYRLRMPKRKRRQALRLALSARHAEGAVVVVEDFELAEPKTKAFVQFLSQVGLSGKVLLLVGSVSESLKRASNNLFRVTVMPSVQVNSYAVLSHDKVVFTEQGLERFLAMEGAHG</sequence>
<feature type="compositionally biased region" description="Basic residues" evidence="6">
    <location>
        <begin position="62"/>
        <end position="74"/>
    </location>
</feature>
<evidence type="ECO:0000256" key="2">
    <source>
        <dbReference type="ARBA" id="ARBA00022980"/>
    </source>
</evidence>
<name>A0A235BVV2_UNCW3</name>
<dbReference type="Pfam" id="PF00573">
    <property type="entry name" value="Ribosomal_L4"/>
    <property type="match status" value="1"/>
</dbReference>
<keyword evidence="5" id="KW-0699">rRNA-binding</keyword>
<evidence type="ECO:0000313" key="8">
    <source>
        <dbReference type="Proteomes" id="UP000215559"/>
    </source>
</evidence>
<dbReference type="Gene3D" id="3.40.1370.10">
    <property type="match status" value="1"/>
</dbReference>
<proteinExistence type="inferred from homology"/>
<dbReference type="EMBL" id="NOZP01000055">
    <property type="protein sequence ID" value="OYD16324.1"/>
    <property type="molecule type" value="Genomic_DNA"/>
</dbReference>
<dbReference type="GO" id="GO:0006412">
    <property type="term" value="P:translation"/>
    <property type="evidence" value="ECO:0007669"/>
    <property type="project" value="UniProtKB-UniRule"/>
</dbReference>
<dbReference type="InterPro" id="IPR023574">
    <property type="entry name" value="Ribosomal_uL4_dom_sf"/>
</dbReference>
<dbReference type="GO" id="GO:0005840">
    <property type="term" value="C:ribosome"/>
    <property type="evidence" value="ECO:0007669"/>
    <property type="project" value="UniProtKB-KW"/>
</dbReference>
<accession>A0A235BVV2</accession>
<dbReference type="PANTHER" id="PTHR10746:SF6">
    <property type="entry name" value="LARGE RIBOSOMAL SUBUNIT PROTEIN UL4M"/>
    <property type="match status" value="1"/>
</dbReference>